<evidence type="ECO:0000313" key="1">
    <source>
        <dbReference type="EMBL" id="MDJ1500204.1"/>
    </source>
</evidence>
<name>A0AAE3QY67_9BACT</name>
<dbReference type="RefSeq" id="WP_314509730.1">
    <property type="nucleotide sequence ID" value="NZ_JASJOU010000001.1"/>
</dbReference>
<dbReference type="EMBL" id="JASJOU010000001">
    <property type="protein sequence ID" value="MDJ1500204.1"/>
    <property type="molecule type" value="Genomic_DNA"/>
</dbReference>
<sequence length="473" mass="55067">MNTSIEKIDYQSLIETTGDPFADVGGYVIKYLSNQDDFKDNNLLEIIEKIAKIYVNDWNAGLHAFFLNSTITQAAYDNNKKLIETLNFYKGLINETIPFQSGYCRISGKKTKLFSAGRDNHILSGSGTFINFHHSFEAGIYLSKEVLIRIFFIPFGLVQLGDKVALINSNYELVSQYFAHLNTAKNFQELGAKQSKSVLKSEFNQPSNAMFGFADKCIQNIKTALGDEAEIEKKDVMLNLYHFTNFAAKPEVELYQLPANVFKFYSYCLSPLLQTDWKNFVYAHYRNSKVKEGKFNEQTGEWQDQKDSFSYDRFKTWRNLIYDKLLFNQSILREILNWSIKHRFNFKIVETYQIRLKNMDKKTIEKIKELADFIVIDRDEDTIKKSITRLNGEKSSQGLRQYLLKLIADNYNKGVQKPLITLEEFVSYLFPDGTNWRELRDLLLIAIYQKLHETNIKVEVEITEEDTEPQNLN</sequence>
<reference evidence="1" key="1">
    <citation type="submission" date="2023-05" db="EMBL/GenBank/DDBJ databases">
        <authorList>
            <person name="Zhang X."/>
        </authorList>
    </citation>
    <scope>NUCLEOTIDE SEQUENCE</scope>
    <source>
        <strain evidence="1">BD1B2-1</strain>
    </source>
</reference>
<proteinExistence type="predicted"/>
<comment type="caution">
    <text evidence="1">The sequence shown here is derived from an EMBL/GenBank/DDBJ whole genome shotgun (WGS) entry which is preliminary data.</text>
</comment>
<organism evidence="1 2">
    <name type="scientific">Xanthocytophaga agilis</name>
    <dbReference type="NCBI Taxonomy" id="3048010"/>
    <lineage>
        <taxon>Bacteria</taxon>
        <taxon>Pseudomonadati</taxon>
        <taxon>Bacteroidota</taxon>
        <taxon>Cytophagia</taxon>
        <taxon>Cytophagales</taxon>
        <taxon>Rhodocytophagaceae</taxon>
        <taxon>Xanthocytophaga</taxon>
    </lineage>
</organism>
<keyword evidence="2" id="KW-1185">Reference proteome</keyword>
<dbReference type="AlphaFoldDB" id="A0AAE3QY67"/>
<protein>
    <submittedName>
        <fullName evidence="1">Type I-B CRISPR-associated protein Cas8b1/Cst1</fullName>
    </submittedName>
</protein>
<gene>
    <name evidence="1" type="ORF">QNI22_06085</name>
</gene>
<dbReference type="Proteomes" id="UP001232063">
    <property type="component" value="Unassembled WGS sequence"/>
</dbReference>
<evidence type="ECO:0000313" key="2">
    <source>
        <dbReference type="Proteomes" id="UP001232063"/>
    </source>
</evidence>
<accession>A0AAE3QY67</accession>